<dbReference type="InterPro" id="IPR015915">
    <property type="entry name" value="Kelch-typ_b-propeller"/>
</dbReference>
<dbReference type="STRING" id="7897.ENSLACP00000015854"/>
<proteinExistence type="predicted"/>
<dbReference type="OMA" id="EARCLVW"/>
<evidence type="ECO:0000256" key="1">
    <source>
        <dbReference type="ARBA" id="ARBA00022441"/>
    </source>
</evidence>
<accession>H3B1T3</accession>
<keyword evidence="5" id="KW-1185">Reference proteome</keyword>
<protein>
    <submittedName>
        <fullName evidence="4">Zgc:163014</fullName>
    </submittedName>
</protein>
<evidence type="ECO:0000313" key="4">
    <source>
        <dbReference type="Ensembl" id="ENSLACP00000015854.1"/>
    </source>
</evidence>
<reference evidence="4" key="2">
    <citation type="submission" date="2025-08" db="UniProtKB">
        <authorList>
            <consortium name="Ensembl"/>
        </authorList>
    </citation>
    <scope>IDENTIFICATION</scope>
</reference>
<reference evidence="5" key="1">
    <citation type="submission" date="2011-08" db="EMBL/GenBank/DDBJ databases">
        <title>The draft genome of Latimeria chalumnae.</title>
        <authorList>
            <person name="Di Palma F."/>
            <person name="Alfoldi J."/>
            <person name="Johnson J."/>
            <person name="Berlin A."/>
            <person name="Gnerre S."/>
            <person name="Jaffe D."/>
            <person name="MacCallum I."/>
            <person name="Young S."/>
            <person name="Walker B.J."/>
            <person name="Lander E."/>
            <person name="Lindblad-Toh K."/>
        </authorList>
    </citation>
    <scope>NUCLEOTIDE SEQUENCE [LARGE SCALE GENOMIC DNA]</scope>
    <source>
        <strain evidence="5">Wild caught</strain>
    </source>
</reference>
<dbReference type="EMBL" id="AFYH01003055">
    <property type="status" value="NOT_ANNOTATED_CDS"/>
    <property type="molecule type" value="Genomic_DNA"/>
</dbReference>
<evidence type="ECO:0000256" key="2">
    <source>
        <dbReference type="ARBA" id="ARBA00022737"/>
    </source>
</evidence>
<dbReference type="eggNOG" id="KOG0379">
    <property type="taxonomic scope" value="Eukaryota"/>
</dbReference>
<dbReference type="Gene3D" id="2.120.10.80">
    <property type="entry name" value="Kelch-type beta propeller"/>
    <property type="match status" value="2"/>
</dbReference>
<dbReference type="AlphaFoldDB" id="H3B1T3"/>
<organism evidence="4 5">
    <name type="scientific">Latimeria chalumnae</name>
    <name type="common">Coelacanth</name>
    <dbReference type="NCBI Taxonomy" id="7897"/>
    <lineage>
        <taxon>Eukaryota</taxon>
        <taxon>Metazoa</taxon>
        <taxon>Chordata</taxon>
        <taxon>Craniata</taxon>
        <taxon>Vertebrata</taxon>
        <taxon>Euteleostomi</taxon>
        <taxon>Coelacanthiformes</taxon>
        <taxon>Coelacanthidae</taxon>
        <taxon>Latimeria</taxon>
    </lineage>
</organism>
<reference evidence="4" key="3">
    <citation type="submission" date="2025-09" db="UniProtKB">
        <authorList>
            <consortium name="Ensembl"/>
        </authorList>
    </citation>
    <scope>IDENTIFICATION</scope>
</reference>
<dbReference type="HOGENOM" id="CLU_029157_0_0_1"/>
<dbReference type="SUPFAM" id="SSF117281">
    <property type="entry name" value="Kelch motif"/>
    <property type="match status" value="1"/>
</dbReference>
<dbReference type="Ensembl" id="ENSLACT00000015964.1">
    <property type="protein sequence ID" value="ENSLACP00000015854.1"/>
    <property type="gene ID" value="ENSLACG00000013961.1"/>
</dbReference>
<dbReference type="EMBL" id="AFYH01003057">
    <property type="status" value="NOT_ANNOTATED_CDS"/>
    <property type="molecule type" value="Genomic_DNA"/>
</dbReference>
<name>H3B1T3_LATCH</name>
<dbReference type="Pfam" id="PF13415">
    <property type="entry name" value="Beta-prop_FBX42"/>
    <property type="match status" value="1"/>
</dbReference>
<evidence type="ECO:0000313" key="5">
    <source>
        <dbReference type="Proteomes" id="UP000008672"/>
    </source>
</evidence>
<dbReference type="Proteomes" id="UP000008672">
    <property type="component" value="Unassembled WGS sequence"/>
</dbReference>
<feature type="region of interest" description="Disordered" evidence="3">
    <location>
        <begin position="102"/>
        <end position="134"/>
    </location>
</feature>
<dbReference type="GeneTree" id="ENSGT00940000164710"/>
<keyword evidence="1" id="KW-0880">Kelch repeat</keyword>
<sequence length="476" mass="53228">MSYQLQLPLPLPNYLVIFGLGDWNSYSMETTMSVELFLSPDVKSQEIGKLSKSNRSLVWEGEWRLDLLMASLKQAETGAPAKILLTINGQVTFSAAKEAAPAGVQSEWRPEEKRGWTERRNEGNPGKTSKGNAEEKPGAFYRISHMVFGLCCLLVCPSPRWNHAMCLSDPKTAVLIGGEGYEHQHCRDPLWKLEIENGFWFPMDSSLLGPAPQLSRGHTATYDPETKRIFVFGGMKQEQHNDMYILDTMTWKWSVVAAKGKVPTLAFHSATIYQKELFVFGGVFPQLSSEVETCSNTLLIFNPDYELWYQPLVEGEKPLSRFGHSATLLRNKLVIFGGKRSPAFLNDVYILDLGFMEYISVRTNSPQPSPRGFHAAVPVSDHKALISGGCNITGVLWDTFIFNVETLSWCTLSHDVLSSVPRTGHTMINLASTQLTDTNKDSQEKGKCCTILVFGGSDGNEKFYNDMVKICLDLEK</sequence>
<dbReference type="EMBL" id="AFYH01003056">
    <property type="status" value="NOT_ANNOTATED_CDS"/>
    <property type="molecule type" value="Genomic_DNA"/>
</dbReference>
<keyword evidence="2" id="KW-0677">Repeat</keyword>
<dbReference type="InParanoid" id="H3B1T3"/>
<evidence type="ECO:0000256" key="3">
    <source>
        <dbReference type="SAM" id="MobiDB-lite"/>
    </source>
</evidence>
<dbReference type="PANTHER" id="PTHR46093:SF19">
    <property type="entry name" value="RAB9 EFFECTOR PROTEIN WITH KELCH MOTIFS-LIKE"/>
    <property type="match status" value="1"/>
</dbReference>
<dbReference type="PANTHER" id="PTHR46093">
    <property type="entry name" value="ACYL-COA-BINDING DOMAIN-CONTAINING PROTEIN 5"/>
    <property type="match status" value="1"/>
</dbReference>
<feature type="compositionally biased region" description="Basic and acidic residues" evidence="3">
    <location>
        <begin position="108"/>
        <end position="122"/>
    </location>
</feature>